<organism evidence="2 3">
    <name type="scientific">Colletotrichum plurivorum</name>
    <dbReference type="NCBI Taxonomy" id="2175906"/>
    <lineage>
        <taxon>Eukaryota</taxon>
        <taxon>Fungi</taxon>
        <taxon>Dikarya</taxon>
        <taxon>Ascomycota</taxon>
        <taxon>Pezizomycotina</taxon>
        <taxon>Sordariomycetes</taxon>
        <taxon>Hypocreomycetidae</taxon>
        <taxon>Glomerellales</taxon>
        <taxon>Glomerellaceae</taxon>
        <taxon>Colletotrichum</taxon>
        <taxon>Colletotrichum orchidearum species complex</taxon>
    </lineage>
</organism>
<feature type="region of interest" description="Disordered" evidence="1">
    <location>
        <begin position="166"/>
        <end position="190"/>
    </location>
</feature>
<feature type="compositionally biased region" description="Low complexity" evidence="1">
    <location>
        <begin position="241"/>
        <end position="250"/>
    </location>
</feature>
<feature type="region of interest" description="Disordered" evidence="1">
    <location>
        <begin position="231"/>
        <end position="263"/>
    </location>
</feature>
<sequence length="315" mass="35308">MRRRNEMTDGPWSHYERAPECLSGPDSLAKTVGSTFLPKGYQCDETSPLKSLGHLLAQSPDPDSPTATAQRKFAGWTPPTDSEGGHVEPNDGRVRLRRVDSQQRLRENQGRQIPALYRMRERRHSAAACGMRGTKSGRRAAAGAHPRIEWWVVVQHCSVQRYPKVDRAKDGEEAPRYPTREHEDNPKGWRARSQDAIAPDSMLHPSSPAVKVSSRLSLRTAAGLWTLESNRTWTGKGTGQGPQRLQRGPGAVRGKARQGRQVGMSGVRMPVIRNPCPGLVPSDKAWEWKAKWPWQTEERDERPDPPGFHNGETER</sequence>
<keyword evidence="3" id="KW-1185">Reference proteome</keyword>
<comment type="caution">
    <text evidence="2">The sequence shown here is derived from an EMBL/GenBank/DDBJ whole genome shotgun (WGS) entry which is preliminary data.</text>
</comment>
<evidence type="ECO:0000256" key="1">
    <source>
        <dbReference type="SAM" id="MobiDB-lite"/>
    </source>
</evidence>
<gene>
    <name evidence="2" type="ORF">CPLU01_01978</name>
</gene>
<protein>
    <submittedName>
        <fullName evidence="2">Uncharacterized protein</fullName>
    </submittedName>
</protein>
<dbReference type="AlphaFoldDB" id="A0A8H6NNH1"/>
<feature type="region of interest" description="Disordered" evidence="1">
    <location>
        <begin position="292"/>
        <end position="315"/>
    </location>
</feature>
<evidence type="ECO:0000313" key="3">
    <source>
        <dbReference type="Proteomes" id="UP000654918"/>
    </source>
</evidence>
<feature type="compositionally biased region" description="Basic and acidic residues" evidence="1">
    <location>
        <begin position="292"/>
        <end position="304"/>
    </location>
</feature>
<feature type="region of interest" description="Disordered" evidence="1">
    <location>
        <begin position="53"/>
        <end position="91"/>
    </location>
</feature>
<evidence type="ECO:0000313" key="2">
    <source>
        <dbReference type="EMBL" id="KAF6839240.1"/>
    </source>
</evidence>
<dbReference type="EMBL" id="WIGO01000014">
    <property type="protein sequence ID" value="KAF6839240.1"/>
    <property type="molecule type" value="Genomic_DNA"/>
</dbReference>
<feature type="compositionally biased region" description="Basic and acidic residues" evidence="1">
    <location>
        <begin position="166"/>
        <end position="187"/>
    </location>
</feature>
<dbReference type="Proteomes" id="UP000654918">
    <property type="component" value="Unassembled WGS sequence"/>
</dbReference>
<accession>A0A8H6NNH1</accession>
<reference evidence="2" key="1">
    <citation type="journal article" date="2020" name="Phytopathology">
        <title>Genome Sequence Resources of Colletotrichum truncatum, C. plurivorum, C. musicola, and C. sojae: Four Species Pathogenic to Soybean (Glycine max).</title>
        <authorList>
            <person name="Rogerio F."/>
            <person name="Boufleur T.R."/>
            <person name="Ciampi-Guillardi M."/>
            <person name="Sukno S.A."/>
            <person name="Thon M.R."/>
            <person name="Massola Junior N.S."/>
            <person name="Baroncelli R."/>
        </authorList>
    </citation>
    <scope>NUCLEOTIDE SEQUENCE</scope>
    <source>
        <strain evidence="2">LFN00145</strain>
    </source>
</reference>
<proteinExistence type="predicted"/>
<name>A0A8H6NNH1_9PEZI</name>